<keyword evidence="4 5" id="KW-0143">Chaperone</keyword>
<keyword evidence="2 5" id="KW-0690">Ribosome biogenesis</keyword>
<keyword evidence="3 5" id="KW-0698">rRNA processing</keyword>
<dbReference type="InterPro" id="IPR011033">
    <property type="entry name" value="PRC_barrel-like_sf"/>
</dbReference>
<comment type="similarity">
    <text evidence="5">Belongs to the RimM family.</text>
</comment>
<dbReference type="Pfam" id="PF01782">
    <property type="entry name" value="RimM"/>
    <property type="match status" value="1"/>
</dbReference>
<gene>
    <name evidence="5 8" type="primary">rimM</name>
    <name evidence="8" type="ORF">H8705_03180</name>
</gene>
<feature type="domain" description="Ribosome maturation factor RimM PRC barrel" evidence="7">
    <location>
        <begin position="98"/>
        <end position="165"/>
    </location>
</feature>
<comment type="function">
    <text evidence="5">An accessory protein needed during the final step in the assembly of 30S ribosomal subunit, possibly for assembly of the head region. Essential for efficient processing of 16S rRNA. May be needed both before and after RbfA during the maturation of 16S rRNA. It has affinity for free ribosomal 30S subunits but not for 70S ribosomes.</text>
</comment>
<protein>
    <recommendedName>
        <fullName evidence="5">Ribosome maturation factor RimM</fullName>
    </recommendedName>
</protein>
<dbReference type="GO" id="GO:0042274">
    <property type="term" value="P:ribosomal small subunit biogenesis"/>
    <property type="evidence" value="ECO:0007669"/>
    <property type="project" value="UniProtKB-UniRule"/>
</dbReference>
<dbReference type="InterPro" id="IPR009000">
    <property type="entry name" value="Transl_B-barrel_sf"/>
</dbReference>
<dbReference type="SUPFAM" id="SSF50346">
    <property type="entry name" value="PRC-barrel domain"/>
    <property type="match status" value="1"/>
</dbReference>
<accession>A0A926IG73</accession>
<dbReference type="InterPro" id="IPR056792">
    <property type="entry name" value="PRC_RimM"/>
</dbReference>
<evidence type="ECO:0000313" key="8">
    <source>
        <dbReference type="EMBL" id="MBC8584579.1"/>
    </source>
</evidence>
<comment type="domain">
    <text evidence="5">The PRC barrel domain binds ribosomal protein uS19.</text>
</comment>
<dbReference type="Gene3D" id="2.30.30.240">
    <property type="entry name" value="PRC-barrel domain"/>
    <property type="match status" value="1"/>
</dbReference>
<name>A0A926IG73_9FIRM</name>
<dbReference type="InterPro" id="IPR011961">
    <property type="entry name" value="RimM"/>
</dbReference>
<evidence type="ECO:0000256" key="1">
    <source>
        <dbReference type="ARBA" id="ARBA00022490"/>
    </source>
</evidence>
<dbReference type="SUPFAM" id="SSF50447">
    <property type="entry name" value="Translation proteins"/>
    <property type="match status" value="1"/>
</dbReference>
<dbReference type="Proteomes" id="UP000623678">
    <property type="component" value="Unassembled WGS sequence"/>
</dbReference>
<dbReference type="Gene3D" id="2.40.30.60">
    <property type="entry name" value="RimM"/>
    <property type="match status" value="1"/>
</dbReference>
<dbReference type="AlphaFoldDB" id="A0A926IG73"/>
<feature type="domain" description="RimM N-terminal" evidence="6">
    <location>
        <begin position="8"/>
        <end position="87"/>
    </location>
</feature>
<proteinExistence type="inferred from homology"/>
<comment type="caution">
    <text evidence="8">The sequence shown here is derived from an EMBL/GenBank/DDBJ whole genome shotgun (WGS) entry which is preliminary data.</text>
</comment>
<dbReference type="Pfam" id="PF24986">
    <property type="entry name" value="PRC_RimM"/>
    <property type="match status" value="1"/>
</dbReference>
<dbReference type="PANTHER" id="PTHR33692">
    <property type="entry name" value="RIBOSOME MATURATION FACTOR RIMM"/>
    <property type="match status" value="1"/>
</dbReference>
<keyword evidence="1 5" id="KW-0963">Cytoplasm</keyword>
<sequence>MKKQFLECGKIVTTHGVKGEVKAEPWCDTPDFLLDFNTLYLDKGTLAINIERIRVHKNMVVLKIEGVDTVEQAVSLRNKVLFINRDDAVLEEGECFVQDLIGAVVIDIDTGRNYGKIYDVRPTGANDVYYLRDEQGKERLVPVIDQVVIEKDIDGGIVKIRPLEGLFDD</sequence>
<dbReference type="InterPro" id="IPR036976">
    <property type="entry name" value="RimM_N_sf"/>
</dbReference>
<dbReference type="PANTHER" id="PTHR33692:SF1">
    <property type="entry name" value="RIBOSOME MATURATION FACTOR RIMM"/>
    <property type="match status" value="1"/>
</dbReference>
<dbReference type="NCBIfam" id="TIGR02273">
    <property type="entry name" value="16S_RimM"/>
    <property type="match status" value="1"/>
</dbReference>
<evidence type="ECO:0000259" key="6">
    <source>
        <dbReference type="Pfam" id="PF01782"/>
    </source>
</evidence>
<organism evidence="8 9">
    <name type="scientific">Youxingia wuxianensis</name>
    <dbReference type="NCBI Taxonomy" id="2763678"/>
    <lineage>
        <taxon>Bacteria</taxon>
        <taxon>Bacillati</taxon>
        <taxon>Bacillota</taxon>
        <taxon>Clostridia</taxon>
        <taxon>Eubacteriales</taxon>
        <taxon>Oscillospiraceae</taxon>
        <taxon>Youxingia</taxon>
    </lineage>
</organism>
<reference evidence="8" key="1">
    <citation type="submission" date="2020-08" db="EMBL/GenBank/DDBJ databases">
        <title>Genome public.</title>
        <authorList>
            <person name="Liu C."/>
            <person name="Sun Q."/>
        </authorList>
    </citation>
    <scope>NUCLEOTIDE SEQUENCE</scope>
    <source>
        <strain evidence="8">NSJ-64</strain>
    </source>
</reference>
<dbReference type="HAMAP" id="MF_00014">
    <property type="entry name" value="Ribosome_mat_RimM"/>
    <property type="match status" value="1"/>
</dbReference>
<evidence type="ECO:0000256" key="5">
    <source>
        <dbReference type="HAMAP-Rule" id="MF_00014"/>
    </source>
</evidence>
<evidence type="ECO:0000256" key="4">
    <source>
        <dbReference type="ARBA" id="ARBA00023186"/>
    </source>
</evidence>
<dbReference type="GO" id="GO:0005840">
    <property type="term" value="C:ribosome"/>
    <property type="evidence" value="ECO:0007669"/>
    <property type="project" value="InterPro"/>
</dbReference>
<dbReference type="GO" id="GO:0006364">
    <property type="term" value="P:rRNA processing"/>
    <property type="evidence" value="ECO:0007669"/>
    <property type="project" value="UniProtKB-UniRule"/>
</dbReference>
<evidence type="ECO:0000313" key="9">
    <source>
        <dbReference type="Proteomes" id="UP000623678"/>
    </source>
</evidence>
<dbReference type="EMBL" id="JACRTD010000002">
    <property type="protein sequence ID" value="MBC8584579.1"/>
    <property type="molecule type" value="Genomic_DNA"/>
</dbReference>
<dbReference type="InterPro" id="IPR002676">
    <property type="entry name" value="RimM_N"/>
</dbReference>
<evidence type="ECO:0000256" key="3">
    <source>
        <dbReference type="ARBA" id="ARBA00022552"/>
    </source>
</evidence>
<evidence type="ECO:0000259" key="7">
    <source>
        <dbReference type="Pfam" id="PF24986"/>
    </source>
</evidence>
<dbReference type="GO" id="GO:0043022">
    <property type="term" value="F:ribosome binding"/>
    <property type="evidence" value="ECO:0007669"/>
    <property type="project" value="InterPro"/>
</dbReference>
<comment type="subunit">
    <text evidence="5">Binds ribosomal protein uS19.</text>
</comment>
<evidence type="ECO:0000256" key="2">
    <source>
        <dbReference type="ARBA" id="ARBA00022517"/>
    </source>
</evidence>
<keyword evidence="9" id="KW-1185">Reference proteome</keyword>
<dbReference type="GO" id="GO:0005737">
    <property type="term" value="C:cytoplasm"/>
    <property type="evidence" value="ECO:0007669"/>
    <property type="project" value="UniProtKB-SubCell"/>
</dbReference>
<dbReference type="RefSeq" id="WP_262394409.1">
    <property type="nucleotide sequence ID" value="NZ_JACRTD010000002.1"/>
</dbReference>
<comment type="subcellular location">
    <subcellularLocation>
        <location evidence="5">Cytoplasm</location>
    </subcellularLocation>
</comment>